<dbReference type="GO" id="GO:0005524">
    <property type="term" value="F:ATP binding"/>
    <property type="evidence" value="ECO:0007669"/>
    <property type="project" value="UniProtKB-KW"/>
</dbReference>
<dbReference type="InterPro" id="IPR027417">
    <property type="entry name" value="P-loop_NTPase"/>
</dbReference>
<dbReference type="InterPro" id="IPR002197">
    <property type="entry name" value="HTH_Fis"/>
</dbReference>
<feature type="domain" description="PAS" evidence="6">
    <location>
        <begin position="8"/>
        <end position="52"/>
    </location>
</feature>
<dbReference type="SUPFAM" id="SSF55785">
    <property type="entry name" value="PYP-like sensor domain (PAS domain)"/>
    <property type="match status" value="1"/>
</dbReference>
<dbReference type="Gene3D" id="1.10.10.60">
    <property type="entry name" value="Homeodomain-like"/>
    <property type="match status" value="1"/>
</dbReference>
<dbReference type="InterPro" id="IPR009057">
    <property type="entry name" value="Homeodomain-like_sf"/>
</dbReference>
<dbReference type="FunFam" id="3.40.50.300:FF:000006">
    <property type="entry name" value="DNA-binding transcriptional regulator NtrC"/>
    <property type="match status" value="1"/>
</dbReference>
<dbReference type="InterPro" id="IPR058031">
    <property type="entry name" value="AAA_lid_NorR"/>
</dbReference>
<dbReference type="GO" id="GO:0006355">
    <property type="term" value="P:regulation of DNA-templated transcription"/>
    <property type="evidence" value="ECO:0007669"/>
    <property type="project" value="InterPro"/>
</dbReference>
<comment type="caution">
    <text evidence="7">The sequence shown here is derived from an EMBL/GenBank/DDBJ whole genome shotgun (WGS) entry which is preliminary data.</text>
</comment>
<keyword evidence="3" id="KW-0805">Transcription regulation</keyword>
<dbReference type="Pfam" id="PF00158">
    <property type="entry name" value="Sigma54_activat"/>
    <property type="match status" value="1"/>
</dbReference>
<sequence length="454" mass="51737">MEVKGNGFSLELKEVLESIPYGVAFLDDQLRVVSINSLLEVLTGYQSEKVKGLEVNQVIKTNVFKELKTGIKKEEKFIIEGDIIDVNRRKIPVKLIVKNIFQGKRRWVILVVEELPFWKEKIPFLPQAEIDFFLGNSPAILKIKEMLPIFAASDATLLIEGETGTGKDLFAEVIHKLSKRADQPFIKVNCGALPETLLESELFGYVKGAFTGANTDKPGMIRLANGGTLFLTEISELPLNLQVKLLTFLDDKEFYPLGSSKKVRVDVRIIVATNKNLKQMVKEGKFREDLFYRLNVLKIQLPPLRERGDDVLILADHFLNEFAKRSHKKIKGFSEGALKVLKFYKYPGNVRELRNIIEYAVHVSSEDLISEKHLPEYIFSSIKEEIEGEKKIEKAEIEGIFKGSTERPFSWAEFEKKKIIEALISCNGKKSEAAKKLGWARSTLWRKLKEYGLE</sequence>
<dbReference type="Pfam" id="PF00989">
    <property type="entry name" value="PAS"/>
    <property type="match status" value="1"/>
</dbReference>
<dbReference type="SMART" id="SM00382">
    <property type="entry name" value="AAA"/>
    <property type="match status" value="1"/>
</dbReference>
<dbReference type="PRINTS" id="PR01590">
    <property type="entry name" value="HTHFIS"/>
</dbReference>
<evidence type="ECO:0000256" key="2">
    <source>
        <dbReference type="ARBA" id="ARBA00022840"/>
    </source>
</evidence>
<keyword evidence="4" id="KW-0804">Transcription</keyword>
<evidence type="ECO:0000313" key="7">
    <source>
        <dbReference type="EMBL" id="HHQ16329.1"/>
    </source>
</evidence>
<dbReference type="CDD" id="cd00009">
    <property type="entry name" value="AAA"/>
    <property type="match status" value="1"/>
</dbReference>
<dbReference type="InterPro" id="IPR035965">
    <property type="entry name" value="PAS-like_dom_sf"/>
</dbReference>
<dbReference type="InterPro" id="IPR013767">
    <property type="entry name" value="PAS_fold"/>
</dbReference>
<dbReference type="InterPro" id="IPR003593">
    <property type="entry name" value="AAA+_ATPase"/>
</dbReference>
<dbReference type="SUPFAM" id="SSF46689">
    <property type="entry name" value="Homeodomain-like"/>
    <property type="match status" value="1"/>
</dbReference>
<dbReference type="NCBIfam" id="TIGR00229">
    <property type="entry name" value="sensory_box"/>
    <property type="match status" value="1"/>
</dbReference>
<evidence type="ECO:0000256" key="1">
    <source>
        <dbReference type="ARBA" id="ARBA00022741"/>
    </source>
</evidence>
<gene>
    <name evidence="7" type="ORF">ENM15_05910</name>
</gene>
<reference evidence="7" key="1">
    <citation type="journal article" date="2020" name="mSystems">
        <title>Genome- and Community-Level Interaction Insights into Carbon Utilization and Element Cycling Functions of Hydrothermarchaeota in Hydrothermal Sediment.</title>
        <authorList>
            <person name="Zhou Z."/>
            <person name="Liu Y."/>
            <person name="Xu W."/>
            <person name="Pan J."/>
            <person name="Luo Z.H."/>
            <person name="Li M."/>
        </authorList>
    </citation>
    <scope>NUCLEOTIDE SEQUENCE [LARGE SCALE GENOMIC DNA]</scope>
    <source>
        <strain evidence="7">SpSt-106</strain>
    </source>
</reference>
<accession>A0A7V5XH40</accession>
<dbReference type="Pfam" id="PF25601">
    <property type="entry name" value="AAA_lid_14"/>
    <property type="match status" value="1"/>
</dbReference>
<dbReference type="CDD" id="cd00130">
    <property type="entry name" value="PAS"/>
    <property type="match status" value="1"/>
</dbReference>
<evidence type="ECO:0000259" key="6">
    <source>
        <dbReference type="PROSITE" id="PS50112"/>
    </source>
</evidence>
<name>A0A7V5XH40_9BACT</name>
<dbReference type="InterPro" id="IPR002078">
    <property type="entry name" value="Sigma_54_int"/>
</dbReference>
<dbReference type="PROSITE" id="PS50045">
    <property type="entry name" value="SIGMA54_INTERACT_4"/>
    <property type="match status" value="1"/>
</dbReference>
<keyword evidence="2" id="KW-0067">ATP-binding</keyword>
<feature type="domain" description="Sigma-54 factor interaction" evidence="5">
    <location>
        <begin position="133"/>
        <end position="362"/>
    </location>
</feature>
<protein>
    <submittedName>
        <fullName evidence="7">PAS domain S-box protein</fullName>
    </submittedName>
</protein>
<dbReference type="GO" id="GO:0043565">
    <property type="term" value="F:sequence-specific DNA binding"/>
    <property type="evidence" value="ECO:0007669"/>
    <property type="project" value="InterPro"/>
</dbReference>
<dbReference type="PANTHER" id="PTHR32071">
    <property type="entry name" value="TRANSCRIPTIONAL REGULATORY PROTEIN"/>
    <property type="match status" value="1"/>
</dbReference>
<dbReference type="PROSITE" id="PS00675">
    <property type="entry name" value="SIGMA54_INTERACT_1"/>
    <property type="match status" value="1"/>
</dbReference>
<dbReference type="SUPFAM" id="SSF52540">
    <property type="entry name" value="P-loop containing nucleoside triphosphate hydrolases"/>
    <property type="match status" value="1"/>
</dbReference>
<evidence type="ECO:0000259" key="5">
    <source>
        <dbReference type="PROSITE" id="PS50045"/>
    </source>
</evidence>
<dbReference type="Gene3D" id="1.10.8.60">
    <property type="match status" value="1"/>
</dbReference>
<dbReference type="Gene3D" id="3.30.450.20">
    <property type="entry name" value="PAS domain"/>
    <property type="match status" value="1"/>
</dbReference>
<dbReference type="InterPro" id="IPR025944">
    <property type="entry name" value="Sigma_54_int_dom_CS"/>
</dbReference>
<dbReference type="Pfam" id="PF02954">
    <property type="entry name" value="HTH_8"/>
    <property type="match status" value="1"/>
</dbReference>
<organism evidence="7">
    <name type="scientific">Thermodesulfobacterium geofontis</name>
    <dbReference type="NCBI Taxonomy" id="1295609"/>
    <lineage>
        <taxon>Bacteria</taxon>
        <taxon>Pseudomonadati</taxon>
        <taxon>Thermodesulfobacteriota</taxon>
        <taxon>Thermodesulfobacteria</taxon>
        <taxon>Thermodesulfobacteriales</taxon>
        <taxon>Thermodesulfobacteriaceae</taxon>
        <taxon>Thermodesulfobacterium</taxon>
    </lineage>
</organism>
<dbReference type="InterPro" id="IPR025662">
    <property type="entry name" value="Sigma_54_int_dom_ATP-bd_1"/>
</dbReference>
<dbReference type="EMBL" id="DRWR01000103">
    <property type="protein sequence ID" value="HHQ16329.1"/>
    <property type="molecule type" value="Genomic_DNA"/>
</dbReference>
<evidence type="ECO:0000256" key="4">
    <source>
        <dbReference type="ARBA" id="ARBA00023163"/>
    </source>
</evidence>
<dbReference type="SMART" id="SM00091">
    <property type="entry name" value="PAS"/>
    <property type="match status" value="1"/>
</dbReference>
<proteinExistence type="predicted"/>
<dbReference type="InterPro" id="IPR000014">
    <property type="entry name" value="PAS"/>
</dbReference>
<dbReference type="AlphaFoldDB" id="A0A7V5XH40"/>
<dbReference type="PROSITE" id="PS00688">
    <property type="entry name" value="SIGMA54_INTERACT_3"/>
    <property type="match status" value="1"/>
</dbReference>
<keyword evidence="1" id="KW-0547">Nucleotide-binding</keyword>
<evidence type="ECO:0000256" key="3">
    <source>
        <dbReference type="ARBA" id="ARBA00023015"/>
    </source>
</evidence>
<dbReference type="PROSITE" id="PS50112">
    <property type="entry name" value="PAS"/>
    <property type="match status" value="1"/>
</dbReference>
<dbReference type="Gene3D" id="3.40.50.300">
    <property type="entry name" value="P-loop containing nucleotide triphosphate hydrolases"/>
    <property type="match status" value="1"/>
</dbReference>